<dbReference type="Proteomes" id="UP000595038">
    <property type="component" value="Chromosome"/>
</dbReference>
<dbReference type="PANTHER" id="PTHR39168">
    <property type="entry name" value="TRANSCRIPTIONAL REGULATOR-RELATED"/>
    <property type="match status" value="1"/>
</dbReference>
<feature type="domain" description="HTH arsR-type" evidence="2">
    <location>
        <begin position="1"/>
        <end position="94"/>
    </location>
</feature>
<evidence type="ECO:0000313" key="3">
    <source>
        <dbReference type="EMBL" id="QPR73930.1"/>
    </source>
</evidence>
<dbReference type="PROSITE" id="PS50987">
    <property type="entry name" value="HTH_ARSR_2"/>
    <property type="match status" value="1"/>
</dbReference>
<dbReference type="GO" id="GO:0003700">
    <property type="term" value="F:DNA-binding transcription factor activity"/>
    <property type="evidence" value="ECO:0007669"/>
    <property type="project" value="InterPro"/>
</dbReference>
<dbReference type="GO" id="GO:0046686">
    <property type="term" value="P:response to cadmium ion"/>
    <property type="evidence" value="ECO:0007669"/>
    <property type="project" value="TreeGrafter"/>
</dbReference>
<evidence type="ECO:0000313" key="6">
    <source>
        <dbReference type="Proteomes" id="UP000595038"/>
    </source>
</evidence>
<evidence type="ECO:0000313" key="5">
    <source>
        <dbReference type="Proteomes" id="UP000435910"/>
    </source>
</evidence>
<dbReference type="GeneID" id="92859703"/>
<dbReference type="InterPro" id="IPR036388">
    <property type="entry name" value="WH-like_DNA-bd_sf"/>
</dbReference>
<dbReference type="GO" id="GO:0003677">
    <property type="term" value="F:DNA binding"/>
    <property type="evidence" value="ECO:0007669"/>
    <property type="project" value="UniProtKB-KW"/>
</dbReference>
<proteinExistence type="predicted"/>
<dbReference type="Gene3D" id="1.10.10.10">
    <property type="entry name" value="Winged helix-like DNA-binding domain superfamily/Winged helix DNA-binding domain"/>
    <property type="match status" value="1"/>
</dbReference>
<dbReference type="InterPro" id="IPR052543">
    <property type="entry name" value="HTH_Metal-responsive_Reg"/>
</dbReference>
<keyword evidence="1" id="KW-0238">DNA-binding</keyword>
<dbReference type="PANTHER" id="PTHR39168:SF1">
    <property type="entry name" value="TRANSCRIPTIONAL REGULATORY PROTEIN"/>
    <property type="match status" value="1"/>
</dbReference>
<dbReference type="NCBIfam" id="NF033788">
    <property type="entry name" value="HTH_metalloreg"/>
    <property type="match status" value="1"/>
</dbReference>
<dbReference type="PRINTS" id="PR00778">
    <property type="entry name" value="HTHARSR"/>
</dbReference>
<organism evidence="4 5">
    <name type="scientific">Bacillus licheniformis</name>
    <dbReference type="NCBI Taxonomy" id="1402"/>
    <lineage>
        <taxon>Bacteria</taxon>
        <taxon>Bacillati</taxon>
        <taxon>Bacillota</taxon>
        <taxon>Bacilli</taxon>
        <taxon>Bacillales</taxon>
        <taxon>Bacillaceae</taxon>
        <taxon>Bacillus</taxon>
    </lineage>
</organism>
<sequence length="231" mass="26063">MNVNPNIAEVAKLVTDPSRAAILTALLDDRYYTATELAGYAGIKQQTASFHLSKLLDAEMLTCRKQGRHRYYRLKNGKIAQSLETLLNIAPPAEIRSFRQSAEDRAVRKARTCYDHLAGSLGVTLADRLVEMGVLKEEETAFTVTEEGEAFLKELGIDVREVKKKRRSFCHKCLDWSERRHHIAGALGSALLDAFIRMGWIERRPHTRAVAVTPAGAKELYRLFHISIEKN</sequence>
<accession>A0A415J7Y8</accession>
<dbReference type="SMART" id="SM00418">
    <property type="entry name" value="HTH_ARSR"/>
    <property type="match status" value="1"/>
</dbReference>
<dbReference type="Proteomes" id="UP000435910">
    <property type="component" value="Unassembled WGS sequence"/>
</dbReference>
<evidence type="ECO:0000256" key="1">
    <source>
        <dbReference type="ARBA" id="ARBA00023125"/>
    </source>
</evidence>
<dbReference type="GO" id="GO:0097063">
    <property type="term" value="F:cadmium ion sensor activity"/>
    <property type="evidence" value="ECO:0007669"/>
    <property type="project" value="TreeGrafter"/>
</dbReference>
<dbReference type="GO" id="GO:0010288">
    <property type="term" value="P:response to lead ion"/>
    <property type="evidence" value="ECO:0007669"/>
    <property type="project" value="TreeGrafter"/>
</dbReference>
<dbReference type="InterPro" id="IPR001845">
    <property type="entry name" value="HTH_ArsR_DNA-bd_dom"/>
</dbReference>
<evidence type="ECO:0000259" key="2">
    <source>
        <dbReference type="PROSITE" id="PS50987"/>
    </source>
</evidence>
<dbReference type="EMBL" id="NILC01000004">
    <property type="protein sequence ID" value="TWL33210.1"/>
    <property type="molecule type" value="Genomic_DNA"/>
</dbReference>
<name>A0A415J7Y8_BACLI</name>
<dbReference type="InterPro" id="IPR011991">
    <property type="entry name" value="ArsR-like_HTH"/>
</dbReference>
<dbReference type="InterPro" id="IPR036390">
    <property type="entry name" value="WH_DNA-bd_sf"/>
</dbReference>
<dbReference type="GO" id="GO:0032791">
    <property type="term" value="F:lead ion binding"/>
    <property type="evidence" value="ECO:0007669"/>
    <property type="project" value="TreeGrafter"/>
</dbReference>
<dbReference type="Pfam" id="PF12840">
    <property type="entry name" value="HTH_20"/>
    <property type="match status" value="1"/>
</dbReference>
<reference evidence="4 5" key="1">
    <citation type="submission" date="2019-06" db="EMBL/GenBank/DDBJ databases">
        <title>Genome sequence analysis of &gt;100 Bacillus licheniformis strains suggests intrinsic resistance to this species.</title>
        <authorList>
            <person name="Wels M."/>
            <person name="Siezen R.J."/>
            <person name="Johansen E."/>
            <person name="Stuer-Lauridsen B."/>
            <person name="Bjerre K."/>
            <person name="Nielsen B.K.K."/>
        </authorList>
    </citation>
    <scope>NUCLEOTIDE SEQUENCE [LARGE SCALE GENOMIC DNA]</scope>
    <source>
        <strain evidence="4 5">BAC-16736</strain>
    </source>
</reference>
<dbReference type="EMBL" id="CP065647">
    <property type="protein sequence ID" value="QPR73930.1"/>
    <property type="molecule type" value="Genomic_DNA"/>
</dbReference>
<gene>
    <name evidence="4" type="ORF">CHCC16736_4022</name>
    <name evidence="3" type="ORF">I6G80_06600</name>
</gene>
<protein>
    <submittedName>
        <fullName evidence="3">Winged helix-turn-helix transcriptional regulator</fullName>
    </submittedName>
</protein>
<dbReference type="OMA" id="CPCLDWS"/>
<dbReference type="RefSeq" id="WP_009329637.1">
    <property type="nucleotide sequence ID" value="NZ_BEXU01000043.1"/>
</dbReference>
<dbReference type="AlphaFoldDB" id="A0A415J7Y8"/>
<evidence type="ECO:0000313" key="4">
    <source>
        <dbReference type="EMBL" id="TWL33210.1"/>
    </source>
</evidence>
<dbReference type="CDD" id="cd00090">
    <property type="entry name" value="HTH_ARSR"/>
    <property type="match status" value="1"/>
</dbReference>
<dbReference type="SUPFAM" id="SSF46785">
    <property type="entry name" value="Winged helix' DNA-binding domain"/>
    <property type="match status" value="1"/>
</dbReference>
<reference evidence="3 6" key="2">
    <citation type="submission" date="2020-12" db="EMBL/GenBank/DDBJ databases">
        <title>FDA dAtabase for Regulatory Grade micrObial Sequences (FDA-ARGOS): Supporting development and validation of Infectious Disease Dx tests.</title>
        <authorList>
            <person name="Nelson B."/>
            <person name="Plummer A."/>
            <person name="Tallon L."/>
            <person name="Sadzewicz L."/>
            <person name="Zhao X."/>
            <person name="Boylan J."/>
            <person name="Ott S."/>
            <person name="Bowen H."/>
            <person name="Vavikolanu K."/>
            <person name="Mehta A."/>
            <person name="Aluvathingal J."/>
            <person name="Nadendla S."/>
            <person name="Myers T."/>
            <person name="Yan Y."/>
            <person name="Sichtig H."/>
        </authorList>
    </citation>
    <scope>NUCLEOTIDE SEQUENCE [LARGE SCALE GENOMIC DNA]</scope>
    <source>
        <strain evidence="3 6">FDAARGOS_923</strain>
    </source>
</reference>